<dbReference type="InterPro" id="IPR011050">
    <property type="entry name" value="Pectin_lyase_fold/virulence"/>
</dbReference>
<evidence type="ECO:0000256" key="2">
    <source>
        <dbReference type="SAM" id="MobiDB-lite"/>
    </source>
</evidence>
<keyword evidence="1" id="KW-0732">Signal</keyword>
<organism evidence="5 6">
    <name type="scientific">Brevibacterium senegalense</name>
    <dbReference type="NCBI Taxonomy" id="1033736"/>
    <lineage>
        <taxon>Bacteria</taxon>
        <taxon>Bacillati</taxon>
        <taxon>Actinomycetota</taxon>
        <taxon>Actinomycetes</taxon>
        <taxon>Micrococcales</taxon>
        <taxon>Brevibacteriaceae</taxon>
        <taxon>Brevibacterium</taxon>
    </lineage>
</organism>
<protein>
    <submittedName>
        <fullName evidence="5">Phosphatase PAP2 family protein</fullName>
    </submittedName>
</protein>
<dbReference type="Gene3D" id="1.20.144.10">
    <property type="entry name" value="Phosphatidic acid phosphatase type 2/haloperoxidase"/>
    <property type="match status" value="1"/>
</dbReference>
<feature type="non-terminal residue" evidence="5">
    <location>
        <position position="1"/>
    </location>
</feature>
<evidence type="ECO:0000313" key="5">
    <source>
        <dbReference type="EMBL" id="HJG80057.1"/>
    </source>
</evidence>
<feature type="compositionally biased region" description="Low complexity" evidence="2">
    <location>
        <begin position="446"/>
        <end position="466"/>
    </location>
</feature>
<feature type="domain" description="Phosphatidic acid phosphatase type 2/haloperoxidase" evidence="4">
    <location>
        <begin position="20"/>
        <end position="137"/>
    </location>
</feature>
<evidence type="ECO:0000256" key="3">
    <source>
        <dbReference type="SAM" id="Phobius"/>
    </source>
</evidence>
<feature type="compositionally biased region" description="Acidic residues" evidence="2">
    <location>
        <begin position="467"/>
        <end position="497"/>
    </location>
</feature>
<comment type="caution">
    <text evidence="5">The sequence shown here is derived from an EMBL/GenBank/DDBJ whole genome shotgun (WGS) entry which is preliminary data.</text>
</comment>
<evidence type="ECO:0000313" key="6">
    <source>
        <dbReference type="Proteomes" id="UP000784435"/>
    </source>
</evidence>
<feature type="region of interest" description="Disordered" evidence="2">
    <location>
        <begin position="434"/>
        <end position="502"/>
    </location>
</feature>
<evidence type="ECO:0000256" key="1">
    <source>
        <dbReference type="ARBA" id="ARBA00022729"/>
    </source>
</evidence>
<dbReference type="AlphaFoldDB" id="A0A921ME16"/>
<sequence>DENNENGVWADAEGELGPTVQLVNDIRNHSATSNNAKAYYQYPRPFRWSDEVDMPEFAVPLMKPEEEAASDGGYPSGHTSAGHMATYGLAYAFPQQYDDFLLTAAEIGTSRIELGMHSPLDVMGGRLLSTAITTGALNDPALEASADAAVTAGQEWLGAQESVAVAERTDGIVTAADREAFDAALAEYTQYLTFGFEQTGDTSVPMRVPKGAEALIESRYPYLDDEQRRWLLHSTGIESGYPSNDDPEGFGRLNLFAAQAGFGRFDTDLEVTMGAGEADAADTADGATNPFATADEWLGDIAGAGSLTLDGDGTLVLAGANIYSGGTTLTGGTLVAVTTSAFGTGDLTVDGGVLEVSADALAYGPVAVDGDLSLGGGTLKLTLPDDADLSAGVPVLSGAQVNGEFSDLEVTGAPDDAQLGLEYVDGQVLLVDGAQGDDTQEPTPQPTQDPTSEPTATGEPTPAPTDDATDAPDDGRDDDGRDDDGQDDGRDDDASDDELPRTGAQVTGLVGIALALVAGGTAALAIARRRRS</sequence>
<feature type="transmembrane region" description="Helical" evidence="3">
    <location>
        <begin position="506"/>
        <end position="527"/>
    </location>
</feature>
<dbReference type="InterPro" id="IPR000326">
    <property type="entry name" value="PAP2/HPO"/>
</dbReference>
<evidence type="ECO:0000259" key="4">
    <source>
        <dbReference type="SMART" id="SM00014"/>
    </source>
</evidence>
<dbReference type="NCBIfam" id="TIGR02601">
    <property type="entry name" value="autotrns_rpt"/>
    <property type="match status" value="1"/>
</dbReference>
<dbReference type="SUPFAM" id="SSF51126">
    <property type="entry name" value="Pectin lyase-like"/>
    <property type="match status" value="1"/>
</dbReference>
<dbReference type="Proteomes" id="UP000784435">
    <property type="component" value="Unassembled WGS sequence"/>
</dbReference>
<proteinExistence type="predicted"/>
<keyword evidence="3" id="KW-0472">Membrane</keyword>
<keyword evidence="3" id="KW-1133">Transmembrane helix</keyword>
<dbReference type="PANTHER" id="PTHR14969">
    <property type="entry name" value="SPHINGOSINE-1-PHOSPHATE PHOSPHOHYDROLASE"/>
    <property type="match status" value="1"/>
</dbReference>
<accession>A0A921ME16</accession>
<reference evidence="5" key="1">
    <citation type="journal article" date="2021" name="PeerJ">
        <title>Extensive microbial diversity within the chicken gut microbiome revealed by metagenomics and culture.</title>
        <authorList>
            <person name="Gilroy R."/>
            <person name="Ravi A."/>
            <person name="Getino M."/>
            <person name="Pursley I."/>
            <person name="Horton D.L."/>
            <person name="Alikhan N.F."/>
            <person name="Baker D."/>
            <person name="Gharbi K."/>
            <person name="Hall N."/>
            <person name="Watson M."/>
            <person name="Adriaenssens E.M."/>
            <person name="Foster-Nyarko E."/>
            <person name="Jarju S."/>
            <person name="Secka A."/>
            <person name="Antonio M."/>
            <person name="Oren A."/>
            <person name="Chaudhuri R.R."/>
            <person name="La Ragione R."/>
            <person name="Hildebrand F."/>
            <person name="Pallen M.J."/>
        </authorList>
    </citation>
    <scope>NUCLEOTIDE SEQUENCE</scope>
    <source>
        <strain evidence="5">ChiGjej5B5-7349</strain>
    </source>
</reference>
<keyword evidence="3" id="KW-0812">Transmembrane</keyword>
<dbReference type="EMBL" id="DYUK01000142">
    <property type="protein sequence ID" value="HJG80057.1"/>
    <property type="molecule type" value="Genomic_DNA"/>
</dbReference>
<dbReference type="Pfam" id="PF01569">
    <property type="entry name" value="PAP2"/>
    <property type="match status" value="1"/>
</dbReference>
<dbReference type="PANTHER" id="PTHR14969:SF60">
    <property type="entry name" value="NON-SPECIFIC ACID PHOSPHATASE"/>
    <property type="match status" value="1"/>
</dbReference>
<reference evidence="5" key="2">
    <citation type="submission" date="2021-09" db="EMBL/GenBank/DDBJ databases">
        <authorList>
            <person name="Gilroy R."/>
        </authorList>
    </citation>
    <scope>NUCLEOTIDE SEQUENCE</scope>
    <source>
        <strain evidence="5">ChiGjej5B5-7349</strain>
    </source>
</reference>
<dbReference type="InterPro" id="IPR013425">
    <property type="entry name" value="Autotrns_rpt"/>
</dbReference>
<dbReference type="SMART" id="SM00014">
    <property type="entry name" value="acidPPc"/>
    <property type="match status" value="1"/>
</dbReference>
<dbReference type="Pfam" id="PF12951">
    <property type="entry name" value="PATR"/>
    <property type="match status" value="1"/>
</dbReference>
<dbReference type="InterPro" id="IPR036938">
    <property type="entry name" value="PAP2/HPO_sf"/>
</dbReference>
<name>A0A921ME16_9MICO</name>
<gene>
    <name evidence="5" type="ORF">K8V08_06565</name>
</gene>
<dbReference type="SUPFAM" id="SSF48317">
    <property type="entry name" value="Acid phosphatase/Vanadium-dependent haloperoxidase"/>
    <property type="match status" value="1"/>
</dbReference>